<dbReference type="Gene3D" id="3.30.870.30">
    <property type="entry name" value="MITD, C-terminal phospholipase D-like domain"/>
    <property type="match status" value="1"/>
</dbReference>
<name>A0ABW5IXP1_9FLAO</name>
<dbReference type="InterPro" id="IPR038113">
    <property type="entry name" value="MITD1_C_sf"/>
</dbReference>
<evidence type="ECO:0000259" key="1">
    <source>
        <dbReference type="Pfam" id="PF16565"/>
    </source>
</evidence>
<comment type="caution">
    <text evidence="2">The sequence shown here is derived from an EMBL/GenBank/DDBJ whole genome shotgun (WGS) entry which is preliminary data.</text>
</comment>
<keyword evidence="3" id="KW-1185">Reference proteome</keyword>
<dbReference type="Proteomes" id="UP001597468">
    <property type="component" value="Unassembled WGS sequence"/>
</dbReference>
<protein>
    <submittedName>
        <fullName evidence="2">MIT C-terminal domain-containing protein</fullName>
    </submittedName>
</protein>
<gene>
    <name evidence="2" type="ORF">ACFSTG_10120</name>
</gene>
<dbReference type="EMBL" id="JBHULT010000009">
    <property type="protein sequence ID" value="MFD2518248.1"/>
    <property type="molecule type" value="Genomic_DNA"/>
</dbReference>
<reference evidence="3" key="1">
    <citation type="journal article" date="2019" name="Int. J. Syst. Evol. Microbiol.">
        <title>The Global Catalogue of Microorganisms (GCM) 10K type strain sequencing project: providing services to taxonomists for standard genome sequencing and annotation.</title>
        <authorList>
            <consortium name="The Broad Institute Genomics Platform"/>
            <consortium name="The Broad Institute Genome Sequencing Center for Infectious Disease"/>
            <person name="Wu L."/>
            <person name="Ma J."/>
        </authorList>
    </citation>
    <scope>NUCLEOTIDE SEQUENCE [LARGE SCALE GENOMIC DNA]</scope>
    <source>
        <strain evidence="3">KCTC 42585</strain>
    </source>
</reference>
<evidence type="ECO:0000313" key="2">
    <source>
        <dbReference type="EMBL" id="MFD2518248.1"/>
    </source>
</evidence>
<dbReference type="InterPro" id="IPR032341">
    <property type="entry name" value="MITD1_C"/>
</dbReference>
<dbReference type="Pfam" id="PF16565">
    <property type="entry name" value="MIT_C"/>
    <property type="match status" value="1"/>
</dbReference>
<proteinExistence type="predicted"/>
<dbReference type="RefSeq" id="WP_380752009.1">
    <property type="nucleotide sequence ID" value="NZ_JBHULT010000009.1"/>
</dbReference>
<evidence type="ECO:0000313" key="3">
    <source>
        <dbReference type="Proteomes" id="UP001597468"/>
    </source>
</evidence>
<accession>A0ABW5IXP1</accession>
<feature type="domain" description="MITD1 C-terminal phospholipase D-like" evidence="1">
    <location>
        <begin position="170"/>
        <end position="310"/>
    </location>
</feature>
<organism evidence="2 3">
    <name type="scientific">Salinimicrobium flavum</name>
    <dbReference type="NCBI Taxonomy" id="1737065"/>
    <lineage>
        <taxon>Bacteria</taxon>
        <taxon>Pseudomonadati</taxon>
        <taxon>Bacteroidota</taxon>
        <taxon>Flavobacteriia</taxon>
        <taxon>Flavobacteriales</taxon>
        <taxon>Flavobacteriaceae</taxon>
        <taxon>Salinimicrobium</taxon>
    </lineage>
</organism>
<sequence>MTKTQVISYINSRFGAAKLNTKNTTFASISTSPTRVGWWMNIKLKNFKKDWNIILNGEDQIKLLQIPAATFTSPVKNFRIWESKNAADILISSDRQDRYLKDILSGGTGVDFKPFIVEKFSIPEELKSSSDKKSVSRPALKPEVISFTSVPKLDPVVRKQRIIVHNQTNITYEKLFGEFLKGADYIELQDPWIRLPYQFQNLLEFCVMLGNNNNEPGRTISLKVISWNTREFQEQSKTCFEEIAASVKDMRINLTFALEKHHDRYIKANNDCKIILGRGLDIYEKREGRFSIGDVDQRWRKCKPCEITYLVQTSV</sequence>